<sequence>MGCGSSICSRAKQQKPQSSTPKSTSKNISPKSGRLPPINQQSSTSTSTVTTKNKSTKNISLNYDRSQNLETFSIVWLDRNIHDFDDVDDIQKEFRAIIDYIQLFDRLEKCEDYMKKAKEDKIYFIVSQEYAPNIISHIHDLQQVQTIYIFSLGQENNAREQRTKHYSKVNEIYNFTSILTTNHEL</sequence>
<feature type="region of interest" description="Disordered" evidence="1">
    <location>
        <begin position="1"/>
        <end position="54"/>
    </location>
</feature>
<proteinExistence type="predicted"/>
<feature type="compositionally biased region" description="Low complexity" evidence="1">
    <location>
        <begin position="38"/>
        <end position="54"/>
    </location>
</feature>
<comment type="caution">
    <text evidence="2">The sequence shown here is derived from an EMBL/GenBank/DDBJ whole genome shotgun (WGS) entry which is preliminary data.</text>
</comment>
<dbReference type="Proteomes" id="UP000681722">
    <property type="component" value="Unassembled WGS sequence"/>
</dbReference>
<feature type="compositionally biased region" description="Low complexity" evidence="1">
    <location>
        <begin position="14"/>
        <end position="26"/>
    </location>
</feature>
<evidence type="ECO:0000313" key="2">
    <source>
        <dbReference type="EMBL" id="CAF0751554.1"/>
    </source>
</evidence>
<keyword evidence="4" id="KW-1185">Reference proteome</keyword>
<evidence type="ECO:0000256" key="1">
    <source>
        <dbReference type="SAM" id="MobiDB-lite"/>
    </source>
</evidence>
<name>A0A813PIA0_9BILA</name>
<dbReference type="EMBL" id="CAJNOQ010000073">
    <property type="protein sequence ID" value="CAF0751554.1"/>
    <property type="molecule type" value="Genomic_DNA"/>
</dbReference>
<dbReference type="Proteomes" id="UP000663829">
    <property type="component" value="Unassembled WGS sequence"/>
</dbReference>
<gene>
    <name evidence="2" type="ORF">GPM918_LOCUS862</name>
    <name evidence="3" type="ORF">SRO942_LOCUS862</name>
</gene>
<dbReference type="EMBL" id="CAJOBC010000073">
    <property type="protein sequence ID" value="CAF3531227.1"/>
    <property type="molecule type" value="Genomic_DNA"/>
</dbReference>
<evidence type="ECO:0000313" key="4">
    <source>
        <dbReference type="Proteomes" id="UP000663829"/>
    </source>
</evidence>
<organism evidence="2 4">
    <name type="scientific">Didymodactylos carnosus</name>
    <dbReference type="NCBI Taxonomy" id="1234261"/>
    <lineage>
        <taxon>Eukaryota</taxon>
        <taxon>Metazoa</taxon>
        <taxon>Spiralia</taxon>
        <taxon>Gnathifera</taxon>
        <taxon>Rotifera</taxon>
        <taxon>Eurotatoria</taxon>
        <taxon>Bdelloidea</taxon>
        <taxon>Philodinida</taxon>
        <taxon>Philodinidae</taxon>
        <taxon>Didymodactylos</taxon>
    </lineage>
</organism>
<accession>A0A813PIA0</accession>
<evidence type="ECO:0000313" key="3">
    <source>
        <dbReference type="EMBL" id="CAF3531227.1"/>
    </source>
</evidence>
<protein>
    <submittedName>
        <fullName evidence="2">Uncharacterized protein</fullName>
    </submittedName>
</protein>
<reference evidence="2" key="1">
    <citation type="submission" date="2021-02" db="EMBL/GenBank/DDBJ databases">
        <authorList>
            <person name="Nowell W R."/>
        </authorList>
    </citation>
    <scope>NUCLEOTIDE SEQUENCE</scope>
</reference>
<dbReference type="AlphaFoldDB" id="A0A813PIA0"/>